<comment type="similarity">
    <text evidence="2 10">Belongs to the ARF family.</text>
</comment>
<comment type="function">
    <text evidence="10">Auxin response factors (ARFs) are transcriptional factors that bind specifically to the DNA sequence 5'-TGTCTC-3' found in the auxin-responsive promoter elements (AuxREs).</text>
</comment>
<evidence type="ECO:0000256" key="8">
    <source>
        <dbReference type="ARBA" id="ARBA00023294"/>
    </source>
</evidence>
<dbReference type="SUPFAM" id="SSF101936">
    <property type="entry name" value="DNA-binding pseudobarrel domain"/>
    <property type="match status" value="1"/>
</dbReference>
<dbReference type="PROSITE" id="PS50863">
    <property type="entry name" value="B3"/>
    <property type="match status" value="1"/>
</dbReference>
<keyword evidence="3" id="KW-0217">Developmental protein</keyword>
<evidence type="ECO:0000256" key="6">
    <source>
        <dbReference type="ARBA" id="ARBA00023163"/>
    </source>
</evidence>
<dbReference type="PANTHER" id="PTHR31384">
    <property type="entry name" value="AUXIN RESPONSE FACTOR 4-RELATED"/>
    <property type="match status" value="1"/>
</dbReference>
<evidence type="ECO:0000313" key="12">
    <source>
        <dbReference type="EMBL" id="KAL0351782.1"/>
    </source>
</evidence>
<dbReference type="Gene3D" id="2.40.330.10">
    <property type="entry name" value="DNA-binding pseudobarrel domain"/>
    <property type="match status" value="1"/>
</dbReference>
<evidence type="ECO:0000256" key="10">
    <source>
        <dbReference type="RuleBase" id="RU004561"/>
    </source>
</evidence>
<dbReference type="PANTHER" id="PTHR31384:SF10">
    <property type="entry name" value="AUXIN RESPONSE FACTOR 5"/>
    <property type="match status" value="1"/>
</dbReference>
<comment type="subunit">
    <text evidence="10">Homodimers and heterodimers.</text>
</comment>
<dbReference type="SMART" id="SM01019">
    <property type="entry name" value="B3"/>
    <property type="match status" value="1"/>
</dbReference>
<dbReference type="InterPro" id="IPR044835">
    <property type="entry name" value="ARF_plant"/>
</dbReference>
<dbReference type="EMBL" id="JACGWM010000009">
    <property type="protein sequence ID" value="KAL0351782.1"/>
    <property type="molecule type" value="Genomic_DNA"/>
</dbReference>
<dbReference type="CDD" id="cd10017">
    <property type="entry name" value="B3_DNA"/>
    <property type="match status" value="1"/>
</dbReference>
<keyword evidence="8 10" id="KW-0927">Auxin signaling pathway</keyword>
<evidence type="ECO:0000259" key="11">
    <source>
        <dbReference type="PROSITE" id="PS50863"/>
    </source>
</evidence>
<gene>
    <name evidence="12" type="ORF">Scaly_1566900</name>
</gene>
<evidence type="ECO:0000256" key="9">
    <source>
        <dbReference type="ARBA" id="ARBA00033478"/>
    </source>
</evidence>
<comment type="subcellular location">
    <subcellularLocation>
        <location evidence="1 10">Nucleus</location>
    </subcellularLocation>
</comment>
<dbReference type="Pfam" id="PF06507">
    <property type="entry name" value="ARF_AD"/>
    <property type="match status" value="1"/>
</dbReference>
<evidence type="ECO:0000256" key="5">
    <source>
        <dbReference type="ARBA" id="ARBA00023125"/>
    </source>
</evidence>
<dbReference type="FunFam" id="2.30.30.1040:FF:000001">
    <property type="entry name" value="Auxin response factor"/>
    <property type="match status" value="1"/>
</dbReference>
<sequence length="373" mass="42190">MASVEEKLKPGGLVVSGSHNLLEGMKLLKEMQDHNGVRKQINSELWHAAPVHWSPCLRLEALSIIFHKDTVNRQDTDEIYAQMSLQPVNSEKDVIPIPDFGLKPSKHPTEFFCKTLTASDTSTHGGFSVPRRAAEKLFPQLDYSMQPPTQELVVRDLHDNTWTFRHIYRGQPKRHLLTTGWSMFVGAKRLRAGDSVLFIRDEKSQLLLGVRRVNRQQAALPSSVLSADSMHIGILAAAAHAAASRSPFTIFYNPRACPSEFVIPFAKYRKAVYGTQLSIGMRFGMMFETEESSKRRYMGTITGISDLDPLRWPNSKWRSLQVEWDEPGCGDKRNRVSPWEIETPESLFIFPSLTANLKRPFHSAFIGSLLNSK</sequence>
<dbReference type="Gene3D" id="2.30.30.1040">
    <property type="match status" value="1"/>
</dbReference>
<reference evidence="12" key="1">
    <citation type="submission" date="2020-06" db="EMBL/GenBank/DDBJ databases">
        <authorList>
            <person name="Li T."/>
            <person name="Hu X."/>
            <person name="Zhang T."/>
            <person name="Song X."/>
            <person name="Zhang H."/>
            <person name="Dai N."/>
            <person name="Sheng W."/>
            <person name="Hou X."/>
            <person name="Wei L."/>
        </authorList>
    </citation>
    <scope>NUCLEOTIDE SEQUENCE</scope>
    <source>
        <strain evidence="12">KEN8</strain>
        <tissue evidence="12">Leaf</tissue>
    </source>
</reference>
<evidence type="ECO:0000256" key="7">
    <source>
        <dbReference type="ARBA" id="ARBA00023242"/>
    </source>
</evidence>
<dbReference type="InterPro" id="IPR015300">
    <property type="entry name" value="DNA-bd_pseudobarrel_sf"/>
</dbReference>
<organism evidence="12">
    <name type="scientific">Sesamum calycinum</name>
    <dbReference type="NCBI Taxonomy" id="2727403"/>
    <lineage>
        <taxon>Eukaryota</taxon>
        <taxon>Viridiplantae</taxon>
        <taxon>Streptophyta</taxon>
        <taxon>Embryophyta</taxon>
        <taxon>Tracheophyta</taxon>
        <taxon>Spermatophyta</taxon>
        <taxon>Magnoliopsida</taxon>
        <taxon>eudicotyledons</taxon>
        <taxon>Gunneridae</taxon>
        <taxon>Pentapetalae</taxon>
        <taxon>asterids</taxon>
        <taxon>lamiids</taxon>
        <taxon>Lamiales</taxon>
        <taxon>Pedaliaceae</taxon>
        <taxon>Sesamum</taxon>
    </lineage>
</organism>
<dbReference type="FunFam" id="2.40.330.10:FF:000001">
    <property type="entry name" value="Auxin response factor"/>
    <property type="match status" value="1"/>
</dbReference>
<proteinExistence type="inferred from homology"/>
<keyword evidence="4 10" id="KW-0805">Transcription regulation</keyword>
<dbReference type="AlphaFoldDB" id="A0AAW2P665"/>
<dbReference type="GO" id="GO:0009835">
    <property type="term" value="P:fruit ripening"/>
    <property type="evidence" value="ECO:0007669"/>
    <property type="project" value="UniProtKB-KW"/>
</dbReference>
<dbReference type="InterPro" id="IPR010525">
    <property type="entry name" value="ARF_dom"/>
</dbReference>
<evidence type="ECO:0000256" key="4">
    <source>
        <dbReference type="ARBA" id="ARBA00023015"/>
    </source>
</evidence>
<dbReference type="GO" id="GO:0006355">
    <property type="term" value="P:regulation of DNA-templated transcription"/>
    <property type="evidence" value="ECO:0007669"/>
    <property type="project" value="InterPro"/>
</dbReference>
<feature type="domain" description="TF-B3" evidence="11">
    <location>
        <begin position="112"/>
        <end position="214"/>
    </location>
</feature>
<keyword evidence="7 10" id="KW-0539">Nucleus</keyword>
<evidence type="ECO:0000256" key="3">
    <source>
        <dbReference type="ARBA" id="ARBA00022473"/>
    </source>
</evidence>
<reference evidence="12" key="2">
    <citation type="journal article" date="2024" name="Plant">
        <title>Genomic evolution and insights into agronomic trait innovations of Sesamum species.</title>
        <authorList>
            <person name="Miao H."/>
            <person name="Wang L."/>
            <person name="Qu L."/>
            <person name="Liu H."/>
            <person name="Sun Y."/>
            <person name="Le M."/>
            <person name="Wang Q."/>
            <person name="Wei S."/>
            <person name="Zheng Y."/>
            <person name="Lin W."/>
            <person name="Duan Y."/>
            <person name="Cao H."/>
            <person name="Xiong S."/>
            <person name="Wang X."/>
            <person name="Wei L."/>
            <person name="Li C."/>
            <person name="Ma Q."/>
            <person name="Ju M."/>
            <person name="Zhao R."/>
            <person name="Li G."/>
            <person name="Mu C."/>
            <person name="Tian Q."/>
            <person name="Mei H."/>
            <person name="Zhang T."/>
            <person name="Gao T."/>
            <person name="Zhang H."/>
        </authorList>
    </citation>
    <scope>NUCLEOTIDE SEQUENCE</scope>
    <source>
        <strain evidence="12">KEN8</strain>
    </source>
</reference>
<dbReference type="Pfam" id="PF02362">
    <property type="entry name" value="B3"/>
    <property type="match status" value="1"/>
</dbReference>
<accession>A0AAW2P665</accession>
<dbReference type="GO" id="GO:0009734">
    <property type="term" value="P:auxin-activated signaling pathway"/>
    <property type="evidence" value="ECO:0007669"/>
    <property type="project" value="UniProtKB-KW"/>
</dbReference>
<dbReference type="GO" id="GO:0005634">
    <property type="term" value="C:nucleus"/>
    <property type="evidence" value="ECO:0007669"/>
    <property type="project" value="UniProtKB-SubCell"/>
</dbReference>
<comment type="caution">
    <text evidence="12">The sequence shown here is derived from an EMBL/GenBank/DDBJ whole genome shotgun (WGS) entry which is preliminary data.</text>
</comment>
<protein>
    <recommendedName>
        <fullName evidence="10">Auxin response factor</fullName>
    </recommendedName>
</protein>
<dbReference type="GO" id="GO:0003677">
    <property type="term" value="F:DNA binding"/>
    <property type="evidence" value="ECO:0007669"/>
    <property type="project" value="UniProtKB-KW"/>
</dbReference>
<dbReference type="InterPro" id="IPR003340">
    <property type="entry name" value="B3_DNA-bd"/>
</dbReference>
<evidence type="ECO:0000256" key="2">
    <source>
        <dbReference type="ARBA" id="ARBA00007853"/>
    </source>
</evidence>
<keyword evidence="5 10" id="KW-0238">DNA-binding</keyword>
<evidence type="ECO:0000256" key="1">
    <source>
        <dbReference type="ARBA" id="ARBA00004123"/>
    </source>
</evidence>
<keyword evidence="9" id="KW-0292">Fruit ripening</keyword>
<name>A0AAW2P665_9LAMI</name>
<keyword evidence="6 10" id="KW-0804">Transcription</keyword>